<name>A0A0U5BHG2_9BACL</name>
<gene>
    <name evidence="1" type="ORF">CB4_01772</name>
</gene>
<reference evidence="1 2" key="1">
    <citation type="submission" date="2015-12" db="EMBL/GenBank/DDBJ databases">
        <title>Genome sequence of Aneurinibacillus soli.</title>
        <authorList>
            <person name="Lee J.S."/>
            <person name="Lee K.C."/>
            <person name="Kim K.K."/>
            <person name="Lee B.W."/>
        </authorList>
    </citation>
    <scope>NUCLEOTIDE SEQUENCE [LARGE SCALE GENOMIC DNA]</scope>
    <source>
        <strain evidence="1 2">CB4</strain>
    </source>
</reference>
<dbReference type="Proteomes" id="UP000217696">
    <property type="component" value="Chromosome"/>
</dbReference>
<proteinExistence type="predicted"/>
<evidence type="ECO:0000313" key="1">
    <source>
        <dbReference type="EMBL" id="BAU27598.1"/>
    </source>
</evidence>
<sequence length="85" mass="9841">MKITTLRYCAATGEDFEPFQKVVYVHADNNCVTVEVAESIRGKKEDRLFIPANRLEQHIKDCVRKYEEQYGAVAKMDLLNDLECE</sequence>
<keyword evidence="2" id="KW-1185">Reference proteome</keyword>
<accession>A0A0U5BHG2</accession>
<dbReference type="EMBL" id="AP017312">
    <property type="protein sequence ID" value="BAU27598.1"/>
    <property type="molecule type" value="Genomic_DNA"/>
</dbReference>
<dbReference type="KEGG" id="asoc:CB4_01772"/>
<protein>
    <submittedName>
        <fullName evidence="1">Uncharacterized protein</fullName>
    </submittedName>
</protein>
<dbReference type="RefSeq" id="WP_096465061.1">
    <property type="nucleotide sequence ID" value="NZ_AP017312.1"/>
</dbReference>
<organism evidence="1 2">
    <name type="scientific">Aneurinibacillus soli</name>
    <dbReference type="NCBI Taxonomy" id="1500254"/>
    <lineage>
        <taxon>Bacteria</taxon>
        <taxon>Bacillati</taxon>
        <taxon>Bacillota</taxon>
        <taxon>Bacilli</taxon>
        <taxon>Bacillales</taxon>
        <taxon>Paenibacillaceae</taxon>
        <taxon>Aneurinibacillus group</taxon>
        <taxon>Aneurinibacillus</taxon>
    </lineage>
</organism>
<evidence type="ECO:0000313" key="2">
    <source>
        <dbReference type="Proteomes" id="UP000217696"/>
    </source>
</evidence>
<dbReference type="AlphaFoldDB" id="A0A0U5BHG2"/>